<reference evidence="1 2" key="1">
    <citation type="submission" date="2018-12" db="EMBL/GenBank/DDBJ databases">
        <title>YIM 101343 draft genome.</title>
        <authorList>
            <person name="Chen X."/>
        </authorList>
    </citation>
    <scope>NUCLEOTIDE SEQUENCE [LARGE SCALE GENOMIC DNA]</scope>
    <source>
        <strain evidence="1 2">YIM 101343</strain>
    </source>
</reference>
<protein>
    <recommendedName>
        <fullName evidence="3">Alpha/beta hydrolase</fullName>
    </recommendedName>
</protein>
<dbReference type="InterPro" id="IPR029058">
    <property type="entry name" value="AB_hydrolase_fold"/>
</dbReference>
<accession>A0A430I0G4</accession>
<evidence type="ECO:0000313" key="2">
    <source>
        <dbReference type="Proteomes" id="UP000274907"/>
    </source>
</evidence>
<evidence type="ECO:0008006" key="3">
    <source>
        <dbReference type="Google" id="ProtNLM"/>
    </source>
</evidence>
<dbReference type="OrthoDB" id="4404863at2"/>
<dbReference type="Proteomes" id="UP000274907">
    <property type="component" value="Unassembled WGS sequence"/>
</dbReference>
<gene>
    <name evidence="1" type="ORF">EAH68_05640</name>
</gene>
<organism evidence="1 2">
    <name type="scientific">Corynebacterium hylobatis</name>
    <dbReference type="NCBI Taxonomy" id="1859290"/>
    <lineage>
        <taxon>Bacteria</taxon>
        <taxon>Bacillati</taxon>
        <taxon>Actinomycetota</taxon>
        <taxon>Actinomycetes</taxon>
        <taxon>Mycobacteriales</taxon>
        <taxon>Corynebacteriaceae</taxon>
        <taxon>Corynebacterium</taxon>
    </lineage>
</organism>
<dbReference type="SUPFAM" id="SSF53474">
    <property type="entry name" value="alpha/beta-Hydrolases"/>
    <property type="match status" value="1"/>
</dbReference>
<name>A0A430I0G4_9CORY</name>
<dbReference type="Gene3D" id="3.40.50.1820">
    <property type="entry name" value="alpha/beta hydrolase"/>
    <property type="match status" value="1"/>
</dbReference>
<dbReference type="EMBL" id="RXHJ01000005">
    <property type="protein sequence ID" value="RSZ64469.1"/>
    <property type="molecule type" value="Genomic_DNA"/>
</dbReference>
<dbReference type="RefSeq" id="WP_126120338.1">
    <property type="nucleotide sequence ID" value="NZ_RXHJ01000005.1"/>
</dbReference>
<evidence type="ECO:0000313" key="1">
    <source>
        <dbReference type="EMBL" id="RSZ64469.1"/>
    </source>
</evidence>
<comment type="caution">
    <text evidence="1">The sequence shown here is derived from an EMBL/GenBank/DDBJ whole genome shotgun (WGS) entry which is preliminary data.</text>
</comment>
<sequence>MGQRKPVIRRRTVALTAFLLVALLITAGVISSILAEKEAGFDAAVDCTPYGIPAGDPLAQAEPVMVSTSPQFPFQSPPPPTGAPWETDDFEETEGVSLGRDFAGGHRGGTVGSYHLFTRGVDFSRPVGLLVHLHGDGAEEYHVPGGLSACLAAVAQTHNMITLIPRTPDLRSMTWWRDLRRNVAWVDSLVAEVSAEYGVADGDTWWMGYSGGAELISYGLIPYRAESVTGGAIMLGGGGAPEGVSPEVTPELRESISLHWVTGLRDDGSDPREPFDAIAAAREGSQWYRERGFARVHTSFPSEYDHFTLPQAAILRDILSAAD</sequence>
<proteinExistence type="predicted"/>
<dbReference type="AlphaFoldDB" id="A0A430I0G4"/>
<keyword evidence="2" id="KW-1185">Reference proteome</keyword>